<dbReference type="SUPFAM" id="SSF81383">
    <property type="entry name" value="F-box domain"/>
    <property type="match status" value="1"/>
</dbReference>
<proteinExistence type="predicted"/>
<reference evidence="3" key="1">
    <citation type="journal article" date="2017" name="Nat. Microbiol.">
        <title>Global analysis of biosynthetic gene clusters reveals vast potential of secondary metabolite production in Penicillium species.</title>
        <authorList>
            <person name="Nielsen J.C."/>
            <person name="Grijseels S."/>
            <person name="Prigent S."/>
            <person name="Ji B."/>
            <person name="Dainat J."/>
            <person name="Nielsen K.F."/>
            <person name="Frisvad J.C."/>
            <person name="Workman M."/>
            <person name="Nielsen J."/>
        </authorList>
    </citation>
    <scope>NUCLEOTIDE SEQUENCE [LARGE SCALE GENOMIC DNA]</scope>
    <source>
        <strain evidence="3">IBT 24891</strain>
    </source>
</reference>
<dbReference type="PROSITE" id="PS50181">
    <property type="entry name" value="FBOX"/>
    <property type="match status" value="1"/>
</dbReference>
<accession>A0A1V6TT13</accession>
<dbReference type="OrthoDB" id="2687876at2759"/>
<dbReference type="EMBL" id="MLKD01000002">
    <property type="protein sequence ID" value="OQE29535.1"/>
    <property type="molecule type" value="Genomic_DNA"/>
</dbReference>
<name>A0A1V6TT13_9EURO</name>
<dbReference type="CDD" id="cd09917">
    <property type="entry name" value="F-box_SF"/>
    <property type="match status" value="1"/>
</dbReference>
<dbReference type="Proteomes" id="UP000191285">
    <property type="component" value="Unassembled WGS sequence"/>
</dbReference>
<dbReference type="InterPro" id="IPR001810">
    <property type="entry name" value="F-box_dom"/>
</dbReference>
<sequence>MSNHHPQPQQQFQSSISQIMLHWDSSTFIQWMADPQWRYFTELRSWSDEEVIEQLTRDPMANSRHLQCTAPQQERYFTPKNASSLSLLGLLPTEILDHILGLLDLRSLWSFGATCEYSLSLTTNQSEFQLLQKLAPTICHLLYLTGLEYLHPIASVSRELRFCYCRSCGERGTLLCLPTCERICENCAQYNQAYWALLLEEAKTAFALEDQEVDPLPVLLTNRRMWRGTLNGVVTPSEPQLEYVTTKSVLSAAIKKRGSYQAMIAAAEAISPDRSSEATAFGISKALLYRYLRASNPRLNNGDPSQVVARSNNVPSTERIGIVTTLFPCVPEGWRTTMPTYRCSGCWVVCNAPFQIMNEHYRCMGIEPTTTSSEDRYRMVKGRSFIVRTLDELRYHISEQCLGAKLLMFRRRKMQSGRVVAGI</sequence>
<organism evidence="2 3">
    <name type="scientific">Penicillium steckii</name>
    <dbReference type="NCBI Taxonomy" id="303698"/>
    <lineage>
        <taxon>Eukaryota</taxon>
        <taxon>Fungi</taxon>
        <taxon>Dikarya</taxon>
        <taxon>Ascomycota</taxon>
        <taxon>Pezizomycotina</taxon>
        <taxon>Eurotiomycetes</taxon>
        <taxon>Eurotiomycetidae</taxon>
        <taxon>Eurotiales</taxon>
        <taxon>Aspergillaceae</taxon>
        <taxon>Penicillium</taxon>
    </lineage>
</organism>
<evidence type="ECO:0000313" key="2">
    <source>
        <dbReference type="EMBL" id="OQE29535.1"/>
    </source>
</evidence>
<evidence type="ECO:0000313" key="3">
    <source>
        <dbReference type="Proteomes" id="UP000191285"/>
    </source>
</evidence>
<gene>
    <name evidence="2" type="ORF">PENSTE_c002G05677</name>
</gene>
<dbReference type="STRING" id="303698.A0A1V6TT13"/>
<evidence type="ECO:0000259" key="1">
    <source>
        <dbReference type="PROSITE" id="PS50181"/>
    </source>
</evidence>
<feature type="domain" description="F-box" evidence="1">
    <location>
        <begin position="85"/>
        <end position="131"/>
    </location>
</feature>
<protein>
    <recommendedName>
        <fullName evidence="1">F-box domain-containing protein</fullName>
    </recommendedName>
</protein>
<comment type="caution">
    <text evidence="2">The sequence shown here is derived from an EMBL/GenBank/DDBJ whole genome shotgun (WGS) entry which is preliminary data.</text>
</comment>
<dbReference type="InterPro" id="IPR036047">
    <property type="entry name" value="F-box-like_dom_sf"/>
</dbReference>
<dbReference type="AlphaFoldDB" id="A0A1V6TT13"/>
<keyword evidence="3" id="KW-1185">Reference proteome</keyword>